<dbReference type="GO" id="GO:0003910">
    <property type="term" value="F:DNA ligase (ATP) activity"/>
    <property type="evidence" value="ECO:0007669"/>
    <property type="project" value="UniProtKB-EC"/>
</dbReference>
<dbReference type="PROSITE" id="PS50160">
    <property type="entry name" value="DNA_LIGASE_A3"/>
    <property type="match status" value="1"/>
</dbReference>
<dbReference type="Proteomes" id="UP000215506">
    <property type="component" value="Unassembled WGS sequence"/>
</dbReference>
<proteinExistence type="inferred from homology"/>
<evidence type="ECO:0000256" key="4">
    <source>
        <dbReference type="ARBA" id="ARBA00034003"/>
    </source>
</evidence>
<comment type="similarity">
    <text evidence="1">Belongs to the ATP-dependent DNA ligase family.</text>
</comment>
<dbReference type="InterPro" id="IPR050191">
    <property type="entry name" value="ATP-dep_DNA_ligase"/>
</dbReference>
<dbReference type="InterPro" id="IPR012310">
    <property type="entry name" value="DNA_ligase_ATP-dep_cent"/>
</dbReference>
<dbReference type="PROSITE" id="PS00697">
    <property type="entry name" value="DNA_LIGASE_A1"/>
    <property type="match status" value="1"/>
</dbReference>
<dbReference type="InterPro" id="IPR012309">
    <property type="entry name" value="DNA_ligase_ATP-dep_C"/>
</dbReference>
<comment type="catalytic activity">
    <reaction evidence="4">
        <text>ATP + (deoxyribonucleotide)n-3'-hydroxyl + 5'-phospho-(deoxyribonucleotide)m = (deoxyribonucleotide)n+m + AMP + diphosphate.</text>
        <dbReference type="EC" id="6.5.1.1"/>
    </reaction>
</comment>
<dbReference type="AlphaFoldDB" id="A0A231GTV5"/>
<dbReference type="Gene3D" id="2.40.50.140">
    <property type="entry name" value="Nucleic acid-binding proteins"/>
    <property type="match status" value="1"/>
</dbReference>
<dbReference type="EMBL" id="NGAF01000043">
    <property type="protein sequence ID" value="OXR40054.1"/>
    <property type="molecule type" value="Genomic_DNA"/>
</dbReference>
<organism evidence="6 7">
    <name type="scientific">Nocardia cerradoensis</name>
    <dbReference type="NCBI Taxonomy" id="85688"/>
    <lineage>
        <taxon>Bacteria</taxon>
        <taxon>Bacillati</taxon>
        <taxon>Actinomycetota</taxon>
        <taxon>Actinomycetes</taxon>
        <taxon>Mycobacteriales</taxon>
        <taxon>Nocardiaceae</taxon>
        <taxon>Nocardia</taxon>
    </lineage>
</organism>
<evidence type="ECO:0000256" key="3">
    <source>
        <dbReference type="ARBA" id="ARBA00022598"/>
    </source>
</evidence>
<dbReference type="SUPFAM" id="SSF56091">
    <property type="entry name" value="DNA ligase/mRNA capping enzyme, catalytic domain"/>
    <property type="match status" value="1"/>
</dbReference>
<gene>
    <name evidence="6" type="ORF">B7C42_07858</name>
</gene>
<dbReference type="PANTHER" id="PTHR45674:SF4">
    <property type="entry name" value="DNA LIGASE 1"/>
    <property type="match status" value="1"/>
</dbReference>
<dbReference type="Gene3D" id="3.30.470.30">
    <property type="entry name" value="DNA ligase/mRNA capping enzyme"/>
    <property type="match status" value="1"/>
</dbReference>
<dbReference type="EC" id="6.5.1.1" evidence="2"/>
<protein>
    <recommendedName>
        <fullName evidence="2">DNA ligase (ATP)</fullName>
        <ecNumber evidence="2">6.5.1.1</ecNumber>
    </recommendedName>
</protein>
<evidence type="ECO:0000256" key="1">
    <source>
        <dbReference type="ARBA" id="ARBA00007572"/>
    </source>
</evidence>
<accession>A0A231GTV5</accession>
<sequence>MLATAGRPPENSDLWGFEMKWDGMRAIGLVDGEQVSLFSRNGREATASFPEVAAALADTSAGRRFIIDGEVVAPDLASGVPSFGRLQHRMHIGRPPAGLIASVPVQLFVFDVLSIGDTDLTGRPYTVRRELLAALELTSTLVRVPPYWTDVAPQQMLDTAAEHGLEGIVSKRLASVYRPGQRSRSWIKTALRRSADVVVAGWIPGSRPRSGLFGSLILGAHTTAGDLVYVGNVGTGFSVAERRVLQARLDEIARQASPFAVAPRFGPVPAYWVEPGLVATVFYREFTTTLRHPSWAGLRADRDSRDVGLPD</sequence>
<dbReference type="PANTHER" id="PTHR45674">
    <property type="entry name" value="DNA LIGASE 1/3 FAMILY MEMBER"/>
    <property type="match status" value="1"/>
</dbReference>
<evidence type="ECO:0000259" key="5">
    <source>
        <dbReference type="PROSITE" id="PS50160"/>
    </source>
</evidence>
<dbReference type="GO" id="GO:0006281">
    <property type="term" value="P:DNA repair"/>
    <property type="evidence" value="ECO:0007669"/>
    <property type="project" value="InterPro"/>
</dbReference>
<name>A0A231GTV5_9NOCA</name>
<dbReference type="CDD" id="cd07971">
    <property type="entry name" value="OBF_DNA_ligase_LigD"/>
    <property type="match status" value="1"/>
</dbReference>
<dbReference type="GO" id="GO:0005524">
    <property type="term" value="F:ATP binding"/>
    <property type="evidence" value="ECO:0007669"/>
    <property type="project" value="InterPro"/>
</dbReference>
<dbReference type="SUPFAM" id="SSF50249">
    <property type="entry name" value="Nucleic acid-binding proteins"/>
    <property type="match status" value="1"/>
</dbReference>
<dbReference type="Gene3D" id="3.30.1490.70">
    <property type="match status" value="1"/>
</dbReference>
<dbReference type="InterPro" id="IPR014146">
    <property type="entry name" value="LigD_ligase_dom"/>
</dbReference>
<dbReference type="NCBIfam" id="TIGR02779">
    <property type="entry name" value="NHEJ_ligase_lig"/>
    <property type="match status" value="1"/>
</dbReference>
<dbReference type="CDD" id="cd07906">
    <property type="entry name" value="Adenylation_DNA_ligase_LigD_LigC"/>
    <property type="match status" value="1"/>
</dbReference>
<comment type="caution">
    <text evidence="6">The sequence shown here is derived from an EMBL/GenBank/DDBJ whole genome shotgun (WGS) entry which is preliminary data.</text>
</comment>
<dbReference type="Pfam" id="PF04679">
    <property type="entry name" value="DNA_ligase_A_C"/>
    <property type="match status" value="1"/>
</dbReference>
<evidence type="ECO:0000313" key="7">
    <source>
        <dbReference type="Proteomes" id="UP000215506"/>
    </source>
</evidence>
<dbReference type="InterPro" id="IPR016059">
    <property type="entry name" value="DNA_ligase_ATP-dep_CS"/>
</dbReference>
<evidence type="ECO:0000313" key="6">
    <source>
        <dbReference type="EMBL" id="OXR40054.1"/>
    </source>
</evidence>
<feature type="domain" description="ATP-dependent DNA ligase family profile" evidence="5">
    <location>
        <begin position="102"/>
        <end position="222"/>
    </location>
</feature>
<keyword evidence="3" id="KW-0436">Ligase</keyword>
<evidence type="ECO:0000256" key="2">
    <source>
        <dbReference type="ARBA" id="ARBA00012727"/>
    </source>
</evidence>
<dbReference type="Pfam" id="PF01068">
    <property type="entry name" value="DNA_ligase_A_M"/>
    <property type="match status" value="1"/>
</dbReference>
<dbReference type="GO" id="GO:0006310">
    <property type="term" value="P:DNA recombination"/>
    <property type="evidence" value="ECO:0007669"/>
    <property type="project" value="InterPro"/>
</dbReference>
<dbReference type="InterPro" id="IPR012340">
    <property type="entry name" value="NA-bd_OB-fold"/>
</dbReference>
<reference evidence="6 7" key="1">
    <citation type="submission" date="2017-07" db="EMBL/GenBank/DDBJ databases">
        <title>First draft Genome Sequence of Nocardia cerradoensis isolated from human infection.</title>
        <authorList>
            <person name="Carrasco G."/>
        </authorList>
    </citation>
    <scope>NUCLEOTIDE SEQUENCE [LARGE SCALE GENOMIC DNA]</scope>
    <source>
        <strain evidence="6 7">CNM20130759</strain>
    </source>
</reference>
<keyword evidence="7" id="KW-1185">Reference proteome</keyword>